<evidence type="ECO:0000256" key="4">
    <source>
        <dbReference type="SAM" id="Phobius"/>
    </source>
</evidence>
<keyword evidence="2" id="KW-0119">Carbohydrate metabolism</keyword>
<keyword evidence="4" id="KW-0812">Transmembrane</keyword>
<accession>A0A4Y9QXD2</accession>
<feature type="region of interest" description="Disordered" evidence="3">
    <location>
        <begin position="365"/>
        <end position="414"/>
    </location>
</feature>
<dbReference type="Proteomes" id="UP000298127">
    <property type="component" value="Unassembled WGS sequence"/>
</dbReference>
<evidence type="ECO:0000256" key="2">
    <source>
        <dbReference type="ARBA" id="ARBA00023326"/>
    </source>
</evidence>
<dbReference type="NCBIfam" id="NF012211">
    <property type="entry name" value="tand_rpt_95"/>
    <property type="match status" value="1"/>
</dbReference>
<dbReference type="CDD" id="cd00063">
    <property type="entry name" value="FN3"/>
    <property type="match status" value="1"/>
</dbReference>
<dbReference type="Gene3D" id="2.60.40.2810">
    <property type="match status" value="1"/>
</dbReference>
<dbReference type="GO" id="GO:0016798">
    <property type="term" value="F:hydrolase activity, acting on glycosyl bonds"/>
    <property type="evidence" value="ECO:0007669"/>
    <property type="project" value="UniProtKB-KW"/>
</dbReference>
<keyword evidence="7" id="KW-1185">Reference proteome</keyword>
<dbReference type="EMBL" id="SPQZ01000005">
    <property type="protein sequence ID" value="TFV96372.1"/>
    <property type="molecule type" value="Genomic_DNA"/>
</dbReference>
<dbReference type="InterPro" id="IPR013783">
    <property type="entry name" value="Ig-like_fold"/>
</dbReference>
<feature type="region of interest" description="Disordered" evidence="3">
    <location>
        <begin position="150"/>
        <end position="170"/>
    </location>
</feature>
<feature type="transmembrane region" description="Helical" evidence="4">
    <location>
        <begin position="12"/>
        <end position="32"/>
    </location>
</feature>
<sequence>MIRSWLGAHRSGVIAATSGTVVTALITTVAIMSGGYSAQRIDLGDGSVWVSNSSDEVVGRANTQVFELDTVIGAANRDIDVVQSGTTVLVTDRRTSAVDIIDPATSTVAETVPLPPAEDSEVRIAGDDVVISAGGDVWTEPVRDLDDFDASSEPELSLGPGTVTSVDDSGRMTAFTPATGTLSVVDTASGTVVQSELLSGIDAEADVAVTSVGGAWAVLDRSSRSIVLATGTIDLAPYMASGSEAQLQQASSAGTSILLAHRGGLLSIPISSGNPSSLVTDRAGAPSVPIVAGGCSYAAWSDAIAWNACGTTTAPTRELGGASGGLTLRFRENAGVVVLNDTASGDTWAVQDDYRLIDNWDELIDQTPKQETTEQNDPEIEPEFEKNQQKPVAEDDEFGARPGRSTTLPVLANDYDPNGDVLTVSDVTQPSDDAGRVDIVSSNQQLLLTLPATASGTMTFGYTVTDGRGGRAEAIVTVTVRSDEENSPPRQLHDTRAAVPDKGRVSTQVLTDWFDPDGDAMFLSEAIAPASDRVAFKPDGTVIFTDLTGGTRKVQVGLAVSDGRETGSGTLVVKVMPAGTVPIIADPFVAAGHVGESLTVLPLPHVHGGTGTVRLASVPAKPGVDIVPDFDAGSFQFTSETAGTFYVDYGVTDGVETASGIVRIDVTLRPTDSLVPITVPHTAFVRAQSEATIDVLATDIDPGGGVLLLTGVLDLPRESGMRVEILEQRLLRITLTRPLENATASFGYRVSNGLADADGRVTVIEVPQPERRQVPIANPDTASVRVGDAIDIPVLANDEQPDGDPLTLDAEIQKRPRGSGLAFASGQTLRYLAPDTPGNYTVVYRVNAPDGQFANGEVTISVREIDRASNRAPVPRVVTARVLAGDTVRITVPLVGVDPDGDSVQLLGEDSNPEKGSVTDAGADWLEYTSGEYSTGTDTFTYSVIDSLGARATGPVRVGISARLDGSRNPIAVPDVVAARPGSTVLVRVLANDSDPDGGALAVTAVEPNSTNAAATASIDDDIVEVNVPADPGSYGFVYSIENPRGGTSSTFLTVQARTDAPLSRPIARDTVLTLSDVLGHETIDVDVLANVFFADGPATDLTLRVLPGFGSSAAVTRSERVRVEVGTRSQIIPFSVTHPDDPTITAYAFIWVPGYGDALPQLKRTAPRIEVDSGASVTIDIEDYVVAVDGRQVRLTDSGTVRATHADGSELVVDDDTIRFRSAEKYFGPASVSFEVTDAVAGDDDKTRVATIVLPITVVPRENQPPSFAGGTIEFEPGQSKTIRLTGLTSYPYPDDLDELRYSVEDPAPVGFATPSIDGDELTLRADRGADTGSETSVTISVRDDVNDGSSGRIVLRVVPSTLPIAVPAADTAVAPRGTTTTVDVLKNDEATNPFPDTPLRVLRVSGLDSSTLPDGVTIVPSADKSSLQVSVSEQAAPVDTNLQYQIADATDDPSRYAWGTIRISVQDRPDPVTGLSVTSFGDGVLTTTFTAAGFNNSAISGYDVSLLSAATGDVVSSTACAATTCTLATPGNGEANAVRVRVTARNGIGSSDAAETSTAVWSDVVPPAPTGLTAAPLDGGLRIGWDAVGVPGGGTAVGSYVVAVGGVELGELAAADICSAGRCSIDQGGLSNGSTVAFTVSARNGAYPALSSWTSASGAGVPFGAPMAVSVDVVSDAGSGAVSVTWAPFAANGDAIQGYYVQRLADTAPGAALPEVPTGSAGCSVSSPAPGTVSPPRGAVQALPADAGSARFEGLTADDTSYNFVVWGYNRAGCAATAVAGSVVRPGPGAISSIDASVEPFEYTQDLVIRGVGAGSSTSTFQIRLVDAAGEPVTAAQDFSGRGVPRRLFDRSYGETLRFQVRGCSAWGTCGPWSGVAPSDAQPSLTWELPGRDYARPDAENGGTDGTWSWTNDPANGDGHPASYRCGVDADGAEWFAADSPTTCRIPGLDPAADPPVPVRLEITIDGLTRTYSQ</sequence>
<reference evidence="6 7" key="1">
    <citation type="journal article" date="2018" name="J. Microbiol.">
        <title>Leifsonia flava sp. nov., a novel actinobacterium isolated from the rhizosphere of Aquilegia viridiflora.</title>
        <authorList>
            <person name="Cai Y."/>
            <person name="Tao W.Z."/>
            <person name="Ma Y.J."/>
            <person name="Cheng J."/>
            <person name="Zhang M.Y."/>
            <person name="Zhang Y.X."/>
        </authorList>
    </citation>
    <scope>NUCLEOTIDE SEQUENCE [LARGE SCALE GENOMIC DNA]</scope>
    <source>
        <strain evidence="6 7">SYP-B2174</strain>
    </source>
</reference>
<dbReference type="InterPro" id="IPR036116">
    <property type="entry name" value="FN3_sf"/>
</dbReference>
<dbReference type="InterPro" id="IPR011045">
    <property type="entry name" value="N2O_reductase_N"/>
</dbReference>
<keyword evidence="4" id="KW-1133">Transmembrane helix</keyword>
<dbReference type="Gene3D" id="2.60.40.10">
    <property type="entry name" value="Immunoglobulins"/>
    <property type="match status" value="2"/>
</dbReference>
<evidence type="ECO:0000313" key="7">
    <source>
        <dbReference type="Proteomes" id="UP000298127"/>
    </source>
</evidence>
<feature type="domain" description="Fibronectin type-III" evidence="5">
    <location>
        <begin position="1668"/>
        <end position="1777"/>
    </location>
</feature>
<evidence type="ECO:0000256" key="3">
    <source>
        <dbReference type="SAM" id="MobiDB-lite"/>
    </source>
</evidence>
<evidence type="ECO:0000259" key="5">
    <source>
        <dbReference type="SMART" id="SM00060"/>
    </source>
</evidence>
<keyword evidence="2" id="KW-0624">Polysaccharide degradation</keyword>
<dbReference type="InterPro" id="IPR003961">
    <property type="entry name" value="FN3_dom"/>
</dbReference>
<feature type="domain" description="Fibronectin type-III" evidence="5">
    <location>
        <begin position="1568"/>
        <end position="1651"/>
    </location>
</feature>
<dbReference type="SUPFAM" id="SSF50974">
    <property type="entry name" value="Nitrous oxide reductase, N-terminal domain"/>
    <property type="match status" value="1"/>
</dbReference>
<dbReference type="SUPFAM" id="SSF49265">
    <property type="entry name" value="Fibronectin type III"/>
    <property type="match status" value="2"/>
</dbReference>
<dbReference type="SMART" id="SM00060">
    <property type="entry name" value="FN3"/>
    <property type="match status" value="3"/>
</dbReference>
<feature type="domain" description="Fibronectin type-III" evidence="5">
    <location>
        <begin position="1471"/>
        <end position="1553"/>
    </location>
</feature>
<gene>
    <name evidence="6" type="ORF">E4M00_13685</name>
</gene>
<protein>
    <submittedName>
        <fullName evidence="6">Fibronectin type III domain-containing protein</fullName>
    </submittedName>
</protein>
<evidence type="ECO:0000256" key="1">
    <source>
        <dbReference type="ARBA" id="ARBA00023295"/>
    </source>
</evidence>
<keyword evidence="4" id="KW-0472">Membrane</keyword>
<evidence type="ECO:0000313" key="6">
    <source>
        <dbReference type="EMBL" id="TFV96372.1"/>
    </source>
</evidence>
<keyword evidence="1" id="KW-0326">Glycosidase</keyword>
<name>A0A4Y9QXD2_9MICO</name>
<organism evidence="6 7">
    <name type="scientific">Orlajensenia leifsoniae</name>
    <dbReference type="NCBI Taxonomy" id="2561933"/>
    <lineage>
        <taxon>Bacteria</taxon>
        <taxon>Bacillati</taxon>
        <taxon>Actinomycetota</taxon>
        <taxon>Actinomycetes</taxon>
        <taxon>Micrococcales</taxon>
        <taxon>Microbacteriaceae</taxon>
        <taxon>Orlajensenia</taxon>
    </lineage>
</organism>
<dbReference type="GO" id="GO:0000272">
    <property type="term" value="P:polysaccharide catabolic process"/>
    <property type="evidence" value="ECO:0007669"/>
    <property type="project" value="UniProtKB-KW"/>
</dbReference>
<keyword evidence="1" id="KW-0378">Hydrolase</keyword>
<proteinExistence type="predicted"/>
<comment type="caution">
    <text evidence="6">The sequence shown here is derived from an EMBL/GenBank/DDBJ whole genome shotgun (WGS) entry which is preliminary data.</text>
</comment>
<dbReference type="Pfam" id="PF17963">
    <property type="entry name" value="Big_9"/>
    <property type="match status" value="4"/>
</dbReference>